<dbReference type="AlphaFoldDB" id="A0A1K2I0G1"/>
<organism evidence="2 3">
    <name type="scientific">Devosia enhydra</name>
    <dbReference type="NCBI Taxonomy" id="665118"/>
    <lineage>
        <taxon>Bacteria</taxon>
        <taxon>Pseudomonadati</taxon>
        <taxon>Pseudomonadota</taxon>
        <taxon>Alphaproteobacteria</taxon>
        <taxon>Hyphomicrobiales</taxon>
        <taxon>Devosiaceae</taxon>
        <taxon>Devosia</taxon>
    </lineage>
</organism>
<accession>A0A1K2I0G1</accession>
<dbReference type="EMBL" id="FPKU01000003">
    <property type="protein sequence ID" value="SFZ85809.1"/>
    <property type="molecule type" value="Genomic_DNA"/>
</dbReference>
<name>A0A1K2I0G1_9HYPH</name>
<proteinExistence type="predicted"/>
<evidence type="ECO:0000313" key="2">
    <source>
        <dbReference type="EMBL" id="SFZ85809.1"/>
    </source>
</evidence>
<protein>
    <submittedName>
        <fullName evidence="2">Uncharacterized protein</fullName>
    </submittedName>
</protein>
<evidence type="ECO:0000313" key="3">
    <source>
        <dbReference type="Proteomes" id="UP000183447"/>
    </source>
</evidence>
<reference evidence="2 3" key="1">
    <citation type="submission" date="2016-11" db="EMBL/GenBank/DDBJ databases">
        <authorList>
            <person name="Jaros S."/>
            <person name="Januszkiewicz K."/>
            <person name="Wedrychowicz H."/>
        </authorList>
    </citation>
    <scope>NUCLEOTIDE SEQUENCE [LARGE SCALE GENOMIC DNA]</scope>
    <source>
        <strain evidence="2 3">ATCC 23634</strain>
    </source>
</reference>
<dbReference type="STRING" id="665118.SAMN02983003_2981"/>
<dbReference type="Proteomes" id="UP000183447">
    <property type="component" value="Unassembled WGS sequence"/>
</dbReference>
<sequence>MTEATPRKRAMRDEVRVTRQALRLVLPINRQIGAWQAAAVRLTAIASRTAASGRYNPGIEEEIETLAQNVAHQQSLLAAEMASLPEDVAGSGRLLDTARALNTTMVSIEKARAVLRQARPSAGAIPARPLSSGPMPRPHASPS</sequence>
<keyword evidence="3" id="KW-1185">Reference proteome</keyword>
<gene>
    <name evidence="2" type="ORF">SAMN02983003_2981</name>
</gene>
<feature type="region of interest" description="Disordered" evidence="1">
    <location>
        <begin position="119"/>
        <end position="143"/>
    </location>
</feature>
<dbReference type="RefSeq" id="WP_143145833.1">
    <property type="nucleotide sequence ID" value="NZ_FPKU01000003.1"/>
</dbReference>
<evidence type="ECO:0000256" key="1">
    <source>
        <dbReference type="SAM" id="MobiDB-lite"/>
    </source>
</evidence>